<evidence type="ECO:0000313" key="3">
    <source>
        <dbReference type="Proteomes" id="UP001224775"/>
    </source>
</evidence>
<dbReference type="AlphaFoldDB" id="A0AAD8XUD9"/>
<accession>A0AAD8XUD9</accession>
<gene>
    <name evidence="2" type="ORF">QTG54_015819</name>
</gene>
<proteinExistence type="predicted"/>
<feature type="region of interest" description="Disordered" evidence="1">
    <location>
        <begin position="716"/>
        <end position="749"/>
    </location>
</feature>
<evidence type="ECO:0000313" key="2">
    <source>
        <dbReference type="EMBL" id="KAK1733531.1"/>
    </source>
</evidence>
<name>A0AAD8XUD9_9STRA</name>
<feature type="non-terminal residue" evidence="2">
    <location>
        <position position="816"/>
    </location>
</feature>
<dbReference type="Proteomes" id="UP001224775">
    <property type="component" value="Unassembled WGS sequence"/>
</dbReference>
<evidence type="ECO:0000256" key="1">
    <source>
        <dbReference type="SAM" id="MobiDB-lite"/>
    </source>
</evidence>
<sequence length="816" mass="92271">MHTNGCRPCAQQLLHQNIAGGTYSAADSMREGLQTLMDMMRYQEYLESQTIRNVLKEKLPESVPTTAALIANVRVRLKKMLFSLQTEEDEKQRQRNNLLKLTTEESNKLMDDAKADAEKGTLCSDELNHPDFVRIATEQLNVMLRESLSQEGNDLKQILSLLERARMEDDGFDFRIGRDILGNVTAIVWQDGIMRGHCTRLLDVVMLDMMKRRQNSIDWPYCGPVLITGEKKIATACEAIMVTESIDAYVFVMNSVYEMSGIDRSVTKCIFADGIMSVSLLRKLGIEGTCNLILDRYHLVEVDWPKVFGWHYSHIKKLMKNMVESNSEDEFITIFEDIRRRCPNEKHQENLEKEVFANRRHFVSCWTKSYTGHLDRLGNQGSESNHSSYCQRISYGAKVNPAEQLAQCLERSKDIAKELNAARYRNYANAMRLVANISSNSNRTEADVQHAHALTHLSSEGLKQWTECNAELPHYSMFDQDGSDAKLVVRNLDQMQPPRIVGPNQRCLECQRSKATMSLCVHELLYDGGKFSNARFTRRYAMLNKVEHIERVSRGDESPLIQVPLSALGEESISGEVHASGILPSSKLPTSLSTFPSFAGLDGQTDAVESVASLEVEKHKRKSYIECLKYFEPFAKLIAEHPHQDMCIGAAEGLKSIISGQQFDSSMSLEQRCQNHLQQFSASRSQNLFGGSYNSFSSSLETANFSSVASNSKIATKTSKKRLKPAVELRQDKKAGKPQSLHLAGRNSNQSTCSFCQDIQSHGNRSRCEKYNNLKVFEVQSTQLYLFMQDLGDGSLHKLLQCPPEVERVISQREKS</sequence>
<feature type="compositionally biased region" description="Basic and acidic residues" evidence="1">
    <location>
        <begin position="725"/>
        <end position="735"/>
    </location>
</feature>
<organism evidence="2 3">
    <name type="scientific">Skeletonema marinoi</name>
    <dbReference type="NCBI Taxonomy" id="267567"/>
    <lineage>
        <taxon>Eukaryota</taxon>
        <taxon>Sar</taxon>
        <taxon>Stramenopiles</taxon>
        <taxon>Ochrophyta</taxon>
        <taxon>Bacillariophyta</taxon>
        <taxon>Coscinodiscophyceae</taxon>
        <taxon>Thalassiosirophycidae</taxon>
        <taxon>Thalassiosirales</taxon>
        <taxon>Skeletonemataceae</taxon>
        <taxon>Skeletonema</taxon>
        <taxon>Skeletonema marinoi-dohrnii complex</taxon>
    </lineage>
</organism>
<comment type="caution">
    <text evidence="2">The sequence shown here is derived from an EMBL/GenBank/DDBJ whole genome shotgun (WGS) entry which is preliminary data.</text>
</comment>
<protein>
    <submittedName>
        <fullName evidence="2">Uncharacterized protein</fullName>
    </submittedName>
</protein>
<keyword evidence="3" id="KW-1185">Reference proteome</keyword>
<reference evidence="2" key="1">
    <citation type="submission" date="2023-06" db="EMBL/GenBank/DDBJ databases">
        <title>Survivors Of The Sea: Transcriptome response of Skeletonema marinoi to long-term dormancy.</title>
        <authorList>
            <person name="Pinder M.I.M."/>
            <person name="Kourtchenko O."/>
            <person name="Robertson E.K."/>
            <person name="Larsson T."/>
            <person name="Maumus F."/>
            <person name="Osuna-Cruz C.M."/>
            <person name="Vancaester E."/>
            <person name="Stenow R."/>
            <person name="Vandepoele K."/>
            <person name="Ploug H."/>
            <person name="Bruchert V."/>
            <person name="Godhe A."/>
            <person name="Topel M."/>
        </authorList>
    </citation>
    <scope>NUCLEOTIDE SEQUENCE</scope>
    <source>
        <strain evidence="2">R05AC</strain>
    </source>
</reference>
<dbReference type="EMBL" id="JATAAI010000048">
    <property type="protein sequence ID" value="KAK1733531.1"/>
    <property type="molecule type" value="Genomic_DNA"/>
</dbReference>